<sequence length="180" mass="20566">MKTKDILAVFKWVARVLYLGTLVWVLLLLAISIHAFDLPSWMAAQNEAAEPLQRFRTHHPQQYFFFLGFTLLIAVLKLLLWKNITDVLENIKMTNPFTSPVASKLENVGNLLVIICLISFLANLSLENITQVMDVKSLTHNRLFNLNSDASYLLYAGVVYVISKIFKRGVELQQENELTI</sequence>
<reference evidence="2 3" key="1">
    <citation type="submission" date="2020-08" db="EMBL/GenBank/DDBJ databases">
        <title>Genomic Encyclopedia of Type Strains, Phase IV (KMG-IV): sequencing the most valuable type-strain genomes for metagenomic binning, comparative biology and taxonomic classification.</title>
        <authorList>
            <person name="Goeker M."/>
        </authorList>
    </citation>
    <scope>NUCLEOTIDE SEQUENCE [LARGE SCALE GENOMIC DNA]</scope>
    <source>
        <strain evidence="2 3">DSM 105074</strain>
    </source>
</reference>
<dbReference type="EMBL" id="JACHGF010000001">
    <property type="protein sequence ID" value="MBB5282287.1"/>
    <property type="molecule type" value="Genomic_DNA"/>
</dbReference>
<dbReference type="Pfam" id="PF11188">
    <property type="entry name" value="DUF2975"/>
    <property type="match status" value="1"/>
</dbReference>
<dbReference type="Proteomes" id="UP000557307">
    <property type="component" value="Unassembled WGS sequence"/>
</dbReference>
<evidence type="ECO:0000313" key="2">
    <source>
        <dbReference type="EMBL" id="MBB5282287.1"/>
    </source>
</evidence>
<feature type="transmembrane region" description="Helical" evidence="1">
    <location>
        <begin position="12"/>
        <end position="36"/>
    </location>
</feature>
<keyword evidence="1" id="KW-1133">Transmembrane helix</keyword>
<evidence type="ECO:0000313" key="3">
    <source>
        <dbReference type="Proteomes" id="UP000557307"/>
    </source>
</evidence>
<name>A0A840TKF7_9BACT</name>
<dbReference type="InterPro" id="IPR021354">
    <property type="entry name" value="DUF2975"/>
</dbReference>
<protein>
    <recommendedName>
        <fullName evidence="4">DUF2975 domain-containing protein</fullName>
    </recommendedName>
</protein>
<gene>
    <name evidence="2" type="ORF">HNQ92_000408</name>
</gene>
<accession>A0A840TKF7</accession>
<feature type="transmembrane region" description="Helical" evidence="1">
    <location>
        <begin position="63"/>
        <end position="84"/>
    </location>
</feature>
<dbReference type="AlphaFoldDB" id="A0A840TKF7"/>
<comment type="caution">
    <text evidence="2">The sequence shown here is derived from an EMBL/GenBank/DDBJ whole genome shotgun (WGS) entry which is preliminary data.</text>
</comment>
<evidence type="ECO:0008006" key="4">
    <source>
        <dbReference type="Google" id="ProtNLM"/>
    </source>
</evidence>
<evidence type="ECO:0000256" key="1">
    <source>
        <dbReference type="SAM" id="Phobius"/>
    </source>
</evidence>
<organism evidence="2 3">
    <name type="scientific">Rhabdobacter roseus</name>
    <dbReference type="NCBI Taxonomy" id="1655419"/>
    <lineage>
        <taxon>Bacteria</taxon>
        <taxon>Pseudomonadati</taxon>
        <taxon>Bacteroidota</taxon>
        <taxon>Cytophagia</taxon>
        <taxon>Cytophagales</taxon>
        <taxon>Cytophagaceae</taxon>
        <taxon>Rhabdobacter</taxon>
    </lineage>
</organism>
<keyword evidence="1" id="KW-0472">Membrane</keyword>
<keyword evidence="1" id="KW-0812">Transmembrane</keyword>
<dbReference type="RefSeq" id="WP_184170139.1">
    <property type="nucleotide sequence ID" value="NZ_JACHGF010000001.1"/>
</dbReference>
<proteinExistence type="predicted"/>
<keyword evidence="3" id="KW-1185">Reference proteome</keyword>